<gene>
    <name evidence="4" type="ORF">C1637_18530</name>
    <name evidence="3" type="ORF">EG342_24035</name>
</gene>
<dbReference type="KEGG" id="clac:EG342_24035"/>
<dbReference type="Proteomes" id="UP000236262">
    <property type="component" value="Unassembled WGS sequence"/>
</dbReference>
<evidence type="ECO:0000313" key="6">
    <source>
        <dbReference type="Proteomes" id="UP000279972"/>
    </source>
</evidence>
<proteinExistence type="predicted"/>
<dbReference type="Proteomes" id="UP000279972">
    <property type="component" value="Chromosome"/>
</dbReference>
<protein>
    <submittedName>
        <fullName evidence="4">CHAP domain-containing protein</fullName>
    </submittedName>
</protein>
<dbReference type="InterPro" id="IPR038765">
    <property type="entry name" value="Papain-like_cys_pep_sf"/>
</dbReference>
<organism evidence="4 5">
    <name type="scientific">Chryseobacterium lactis</name>
    <dbReference type="NCBI Taxonomy" id="1241981"/>
    <lineage>
        <taxon>Bacteria</taxon>
        <taxon>Pseudomonadati</taxon>
        <taxon>Bacteroidota</taxon>
        <taxon>Flavobacteriia</taxon>
        <taxon>Flavobacteriales</taxon>
        <taxon>Weeksellaceae</taxon>
        <taxon>Chryseobacterium group</taxon>
        <taxon>Chryseobacterium</taxon>
    </lineage>
</organism>
<dbReference type="AlphaFoldDB" id="A0A3G6RLL8"/>
<name>A0A3G6RLL8_CHRLC</name>
<feature type="transmembrane region" description="Helical" evidence="1">
    <location>
        <begin position="34"/>
        <end position="55"/>
    </location>
</feature>
<accession>A0A3G6RLL8</accession>
<evidence type="ECO:0000313" key="5">
    <source>
        <dbReference type="Proteomes" id="UP000236262"/>
    </source>
</evidence>
<reference evidence="4 5" key="1">
    <citation type="submission" date="2018-01" db="EMBL/GenBank/DDBJ databases">
        <title>Draft genome sequences of Chryseobacterium lactis NCTC11390, Chryseobacterium oncorhynchi 701B-08, and Chryseobacterium viscerum 687B-08.</title>
        <authorList>
            <person name="Jeong J.-J."/>
            <person name="Lee Y.J."/>
            <person name="Park B."/>
            <person name="Choi I.-G."/>
            <person name="Kim K.D."/>
        </authorList>
    </citation>
    <scope>NUCLEOTIDE SEQUENCE [LARGE SCALE GENOMIC DNA]</scope>
    <source>
        <strain evidence="4 5">NCTC11390</strain>
    </source>
</reference>
<evidence type="ECO:0000259" key="2">
    <source>
        <dbReference type="Pfam" id="PF05257"/>
    </source>
</evidence>
<dbReference type="Gene3D" id="3.90.1720.10">
    <property type="entry name" value="endopeptidase domain like (from Nostoc punctiforme)"/>
    <property type="match status" value="1"/>
</dbReference>
<dbReference type="RefSeq" id="WP_103293148.1">
    <property type="nucleotide sequence ID" value="NZ_CP033924.1"/>
</dbReference>
<dbReference type="EMBL" id="CP033924">
    <property type="protein sequence ID" value="AZA84779.1"/>
    <property type="molecule type" value="Genomic_DNA"/>
</dbReference>
<keyword evidence="1" id="KW-0472">Membrane</keyword>
<evidence type="ECO:0000256" key="1">
    <source>
        <dbReference type="SAM" id="Phobius"/>
    </source>
</evidence>
<dbReference type="OrthoDB" id="9813532at2"/>
<keyword evidence="1" id="KW-0812">Transmembrane</keyword>
<dbReference type="InterPro" id="IPR007921">
    <property type="entry name" value="CHAP_dom"/>
</dbReference>
<feature type="domain" description="Peptidase C51" evidence="2">
    <location>
        <begin position="44"/>
        <end position="124"/>
    </location>
</feature>
<dbReference type="Pfam" id="PF05257">
    <property type="entry name" value="CHAP"/>
    <property type="match status" value="1"/>
</dbReference>
<sequence length="152" mass="16791">MDSLSATALKVAITQIGQEEKPQGSNWGIPVKNYLASVGINFPASWCMAFVYWCFNEASKQNKTTNTAIKTGGVLYAWNNAPKEKKSLKPSVGSVFIMDFGKGLGHTGFVEKFDSQYIYTVEGNTNDNGSREGIKVCRRKRALSSIKGYIQY</sequence>
<evidence type="ECO:0000313" key="4">
    <source>
        <dbReference type="EMBL" id="PNW12150.1"/>
    </source>
</evidence>
<evidence type="ECO:0000313" key="3">
    <source>
        <dbReference type="EMBL" id="AZA84779.1"/>
    </source>
</evidence>
<reference evidence="3 6" key="2">
    <citation type="submission" date="2018-11" db="EMBL/GenBank/DDBJ databases">
        <title>Proposal to divide the Flavobacteriaceae and reorganize its genera based on Amino Acid Identity values calculated from whole genome sequences.</title>
        <authorList>
            <person name="Nicholson A.C."/>
            <person name="Gulvik C.A."/>
            <person name="Whitney A.M."/>
            <person name="Humrighouse B.W."/>
            <person name="Bell M."/>
            <person name="Holmes B."/>
            <person name="Steigerwalt A.G."/>
            <person name="Villarma A."/>
            <person name="Sheth M."/>
            <person name="Batra D."/>
            <person name="Pryor J."/>
            <person name="Bernardet J.-F."/>
            <person name="Hugo C."/>
            <person name="Kampfer P."/>
            <person name="Newman J."/>
            <person name="McQuiston J.R."/>
        </authorList>
    </citation>
    <scope>NUCLEOTIDE SEQUENCE [LARGE SCALE GENOMIC DNA]</scope>
    <source>
        <strain evidence="3 6">KC_1864</strain>
    </source>
</reference>
<keyword evidence="1" id="KW-1133">Transmembrane helix</keyword>
<dbReference type="SUPFAM" id="SSF54001">
    <property type="entry name" value="Cysteine proteinases"/>
    <property type="match status" value="1"/>
</dbReference>
<keyword evidence="6" id="KW-1185">Reference proteome</keyword>
<dbReference type="EMBL" id="PPEH01000008">
    <property type="protein sequence ID" value="PNW12150.1"/>
    <property type="molecule type" value="Genomic_DNA"/>
</dbReference>